<dbReference type="Proteomes" id="UP000554965">
    <property type="component" value="Unassembled WGS sequence"/>
</dbReference>
<comment type="caution">
    <text evidence="3">The sequence shown here is derived from an EMBL/GenBank/DDBJ whole genome shotgun (WGS) entry which is preliminary data.</text>
</comment>
<dbReference type="Pfam" id="PF24092">
    <property type="entry name" value="DUF7373_C"/>
    <property type="match status" value="1"/>
</dbReference>
<name>A0A7Z7IPN6_9MYCO</name>
<accession>A0A7Z7IPN6</accession>
<protein>
    <submittedName>
        <fullName evidence="3">Uncharacterized protein</fullName>
    </submittedName>
</protein>
<dbReference type="InterPro" id="IPR056463">
    <property type="entry name" value="DUF7373_C"/>
</dbReference>
<feature type="domain" description="DUF7373" evidence="1">
    <location>
        <begin position="56"/>
        <end position="261"/>
    </location>
</feature>
<dbReference type="Pfam" id="PF24088">
    <property type="entry name" value="DUF7373"/>
    <property type="match status" value="1"/>
</dbReference>
<organism evidence="3 4">
    <name type="scientific">Mycobacterium simulans</name>
    <dbReference type="NCBI Taxonomy" id="627089"/>
    <lineage>
        <taxon>Bacteria</taxon>
        <taxon>Bacillati</taxon>
        <taxon>Actinomycetota</taxon>
        <taxon>Actinomycetes</taxon>
        <taxon>Mycobacteriales</taxon>
        <taxon>Mycobacteriaceae</taxon>
        <taxon>Mycobacterium</taxon>
    </lineage>
</organism>
<evidence type="ECO:0000313" key="3">
    <source>
        <dbReference type="EMBL" id="SOJ56987.1"/>
    </source>
</evidence>
<dbReference type="InterPro" id="IPR055797">
    <property type="entry name" value="DUF7373"/>
</dbReference>
<feature type="domain" description="DUF7373" evidence="2">
    <location>
        <begin position="266"/>
        <end position="398"/>
    </location>
</feature>
<dbReference type="EMBL" id="OCTY01000002">
    <property type="protein sequence ID" value="SOJ56987.1"/>
    <property type="molecule type" value="Genomic_DNA"/>
</dbReference>
<evidence type="ECO:0000259" key="1">
    <source>
        <dbReference type="Pfam" id="PF24088"/>
    </source>
</evidence>
<sequence>MRLSAAVAAATILLPGCTSIIDGRAVLAPGAAGTDGVDVASLDTGNYPTTPRPPFGPAGDLRTGSWAEARRMATSVLGPWEADPSLDTYEQLNTGVVKGPSTVNFFLGSPLGDGLEGHNFVTGFSSARHSGTGTYKGLINVVLRLASPADATATVAAMAAKTAALTMPFADKPITTQPFSIPRHPDSAAVTYRWTDPRGGGERTSVIAITAHGPYVLCQSADSAQSPDTAAQLIATTLELQQPLIDKYTPPPVDQLAQLPIDPDGLLAHTVPPAQDNQTVEDGVYDQLGIRHYQDDPARTQALFKSVGLQQASYSVTASVYQTVDTDSARRVVAELAAQAANTLKPATGVAGMPHAKCFQAPLAFWCVASADRYAFDAQSQHEADVHQIIAAQYRILTGK</sequence>
<gene>
    <name evidence="3" type="ORF">MSIMFB_04465</name>
</gene>
<reference evidence="3 4" key="1">
    <citation type="submission" date="2017-10" db="EMBL/GenBank/DDBJ databases">
        <authorList>
            <consortium name="Urmite Genomes"/>
        </authorList>
    </citation>
    <scope>NUCLEOTIDE SEQUENCE [LARGE SCALE GENOMIC DNA]</scope>
    <source>
        <strain evidence="3 4">FB-527</strain>
    </source>
</reference>
<proteinExistence type="predicted"/>
<keyword evidence="4" id="KW-1185">Reference proteome</keyword>
<dbReference type="AlphaFoldDB" id="A0A7Z7IPN6"/>
<evidence type="ECO:0000259" key="2">
    <source>
        <dbReference type="Pfam" id="PF24092"/>
    </source>
</evidence>
<evidence type="ECO:0000313" key="4">
    <source>
        <dbReference type="Proteomes" id="UP000554965"/>
    </source>
</evidence>